<evidence type="ECO:0000313" key="1">
    <source>
        <dbReference type="EMBL" id="KAH7979929.1"/>
    </source>
</evidence>
<dbReference type="EMBL" id="CM023470">
    <property type="protein sequence ID" value="KAH7979929.1"/>
    <property type="molecule type" value="Genomic_DNA"/>
</dbReference>
<keyword evidence="2" id="KW-1185">Reference proteome</keyword>
<reference evidence="1" key="1">
    <citation type="submission" date="2020-05" db="EMBL/GenBank/DDBJ databases">
        <title>Large-scale comparative analyses of tick genomes elucidate their genetic diversity and vector capacities.</title>
        <authorList>
            <person name="Jia N."/>
            <person name="Wang J."/>
            <person name="Shi W."/>
            <person name="Du L."/>
            <person name="Sun Y."/>
            <person name="Zhan W."/>
            <person name="Jiang J."/>
            <person name="Wang Q."/>
            <person name="Zhang B."/>
            <person name="Ji P."/>
            <person name="Sakyi L.B."/>
            <person name="Cui X."/>
            <person name="Yuan T."/>
            <person name="Jiang B."/>
            <person name="Yang W."/>
            <person name="Lam T.T.-Y."/>
            <person name="Chang Q."/>
            <person name="Ding S."/>
            <person name="Wang X."/>
            <person name="Zhu J."/>
            <person name="Ruan X."/>
            <person name="Zhao L."/>
            <person name="Wei J."/>
            <person name="Que T."/>
            <person name="Du C."/>
            <person name="Cheng J."/>
            <person name="Dai P."/>
            <person name="Han X."/>
            <person name="Huang E."/>
            <person name="Gao Y."/>
            <person name="Liu J."/>
            <person name="Shao H."/>
            <person name="Ye R."/>
            <person name="Li L."/>
            <person name="Wei W."/>
            <person name="Wang X."/>
            <person name="Wang C."/>
            <person name="Yang T."/>
            <person name="Huo Q."/>
            <person name="Li W."/>
            <person name="Guo W."/>
            <person name="Chen H."/>
            <person name="Zhou L."/>
            <person name="Ni X."/>
            <person name="Tian J."/>
            <person name="Zhou Y."/>
            <person name="Sheng Y."/>
            <person name="Liu T."/>
            <person name="Pan Y."/>
            <person name="Xia L."/>
            <person name="Li J."/>
            <person name="Zhao F."/>
            <person name="Cao W."/>
        </authorList>
    </citation>
    <scope>NUCLEOTIDE SEQUENCE</scope>
    <source>
        <strain evidence="1">Dsil-2018</strain>
    </source>
</reference>
<organism evidence="1 2">
    <name type="scientific">Dermacentor silvarum</name>
    <name type="common">Tick</name>
    <dbReference type="NCBI Taxonomy" id="543639"/>
    <lineage>
        <taxon>Eukaryota</taxon>
        <taxon>Metazoa</taxon>
        <taxon>Ecdysozoa</taxon>
        <taxon>Arthropoda</taxon>
        <taxon>Chelicerata</taxon>
        <taxon>Arachnida</taxon>
        <taxon>Acari</taxon>
        <taxon>Parasitiformes</taxon>
        <taxon>Ixodida</taxon>
        <taxon>Ixodoidea</taxon>
        <taxon>Ixodidae</taxon>
        <taxon>Rhipicephalinae</taxon>
        <taxon>Dermacentor</taxon>
    </lineage>
</organism>
<name>A0ACB8E012_DERSI</name>
<dbReference type="Proteomes" id="UP000821865">
    <property type="component" value="Chromosome 1"/>
</dbReference>
<comment type="caution">
    <text evidence="1">The sequence shown here is derived from an EMBL/GenBank/DDBJ whole genome shotgun (WGS) entry which is preliminary data.</text>
</comment>
<sequence>MGVHNSLTELTEAHRTAQLLRLSRTRPAARASALWRQYERQPAVAYVDAAPYRHYPAHALAVTDNSFRPTLTASFRCYQVEDMITSIVRLAVDPWSRRQHPIRVPKGSWFNRHPKFTVIAFSVGGTCILFSRVIYDLFTSFAETEPSAKQHKLDLVMLLQQTCWRKEGERPRSLEEALIEQDMIREQQRKEKEQQAALAVKL</sequence>
<accession>A0ACB8E012</accession>
<proteinExistence type="predicted"/>
<protein>
    <submittedName>
        <fullName evidence="1">Uncharacterized protein</fullName>
    </submittedName>
</protein>
<evidence type="ECO:0000313" key="2">
    <source>
        <dbReference type="Proteomes" id="UP000821865"/>
    </source>
</evidence>
<gene>
    <name evidence="1" type="ORF">HPB49_012047</name>
</gene>